<dbReference type="PANTHER" id="PTHR22714">
    <property type="entry name" value="PROTEIN CBG02446-RELATED"/>
    <property type="match status" value="1"/>
</dbReference>
<feature type="transmembrane region" description="Helical" evidence="1">
    <location>
        <begin position="154"/>
        <end position="177"/>
    </location>
</feature>
<gene>
    <name evidence="2" type="ORF">PFISCL1PPCAC_12625</name>
</gene>
<feature type="non-terminal residue" evidence="2">
    <location>
        <position position="337"/>
    </location>
</feature>
<evidence type="ECO:0000313" key="3">
    <source>
        <dbReference type="Proteomes" id="UP001432322"/>
    </source>
</evidence>
<organism evidence="2 3">
    <name type="scientific">Pristionchus fissidentatus</name>
    <dbReference type="NCBI Taxonomy" id="1538716"/>
    <lineage>
        <taxon>Eukaryota</taxon>
        <taxon>Metazoa</taxon>
        <taxon>Ecdysozoa</taxon>
        <taxon>Nematoda</taxon>
        <taxon>Chromadorea</taxon>
        <taxon>Rhabditida</taxon>
        <taxon>Rhabditina</taxon>
        <taxon>Diplogasteromorpha</taxon>
        <taxon>Diplogasteroidea</taxon>
        <taxon>Neodiplogasteridae</taxon>
        <taxon>Pristionchus</taxon>
    </lineage>
</organism>
<dbReference type="PANTHER" id="PTHR22714:SF7">
    <property type="entry name" value="SOLUTE-BINDING PROTEIN FAMILY 3_N-TERMINAL DOMAIN-CONTAINING PROTEIN"/>
    <property type="match status" value="1"/>
</dbReference>
<protein>
    <recommendedName>
        <fullName evidence="4">Solute-binding protein family 3/N-terminal domain-containing protein</fullName>
    </recommendedName>
</protein>
<sequence>ANGSCPHYPQFAPTINCPYPGWCLEIINVLVRSGNIPHEYVVDRNKSEYVDWGRQLDDDSFSGILGRIHSGEVDFACLFYQKSIRPTFVVREVPVTIWSLIFNCLKPYDTWVWIAMLAALILQNFRKCKFRYSQFQFAWDVFEQMFNGGKLTRLLFFIFQVGLLKGMYTALLLTALITPNNLAPIKSQNDAVRLIKSGAYKLISDKSQWFAQEIEKSSEAMFIDLREATSTNPIASFLVFNSQIFSRARKSVEGPFQSDSNTLIAVAETCFTFVFSQGLPFRSAHFLVRKGSPWLDSINMEIARNYAMIDQNRQWLARRPICPPDQFATPGASAPLS</sequence>
<dbReference type="InterPro" id="IPR040128">
    <property type="entry name" value="T25E4.2-like"/>
</dbReference>
<dbReference type="AlphaFoldDB" id="A0AAV5VSP0"/>
<accession>A0AAV5VSP0</accession>
<evidence type="ECO:0000313" key="2">
    <source>
        <dbReference type="EMBL" id="GMT21328.1"/>
    </source>
</evidence>
<keyword evidence="3" id="KW-1185">Reference proteome</keyword>
<evidence type="ECO:0008006" key="4">
    <source>
        <dbReference type="Google" id="ProtNLM"/>
    </source>
</evidence>
<dbReference type="EMBL" id="BTSY01000004">
    <property type="protein sequence ID" value="GMT21328.1"/>
    <property type="molecule type" value="Genomic_DNA"/>
</dbReference>
<dbReference type="SUPFAM" id="SSF53850">
    <property type="entry name" value="Periplasmic binding protein-like II"/>
    <property type="match status" value="1"/>
</dbReference>
<dbReference type="Proteomes" id="UP001432322">
    <property type="component" value="Unassembled WGS sequence"/>
</dbReference>
<reference evidence="2" key="1">
    <citation type="submission" date="2023-10" db="EMBL/GenBank/DDBJ databases">
        <title>Genome assembly of Pristionchus species.</title>
        <authorList>
            <person name="Yoshida K."/>
            <person name="Sommer R.J."/>
        </authorList>
    </citation>
    <scope>NUCLEOTIDE SEQUENCE</scope>
    <source>
        <strain evidence="2">RS5133</strain>
    </source>
</reference>
<feature type="non-terminal residue" evidence="2">
    <location>
        <position position="1"/>
    </location>
</feature>
<keyword evidence="1" id="KW-1133">Transmembrane helix</keyword>
<comment type="caution">
    <text evidence="2">The sequence shown here is derived from an EMBL/GenBank/DDBJ whole genome shotgun (WGS) entry which is preliminary data.</text>
</comment>
<evidence type="ECO:0000256" key="1">
    <source>
        <dbReference type="SAM" id="Phobius"/>
    </source>
</evidence>
<keyword evidence="1" id="KW-0472">Membrane</keyword>
<name>A0AAV5VSP0_9BILA</name>
<proteinExistence type="predicted"/>
<keyword evidence="1" id="KW-0812">Transmembrane</keyword>